<evidence type="ECO:0000313" key="1">
    <source>
        <dbReference type="EMBL" id="GAX53091.1"/>
    </source>
</evidence>
<comment type="caution">
    <text evidence="1">The sequence shown here is derived from an EMBL/GenBank/DDBJ whole genome shotgun (WGS) entry which is preliminary data.</text>
</comment>
<dbReference type="STRING" id="1963.AQJ27_26685"/>
<keyword evidence="2" id="KW-1185">Reference proteome</keyword>
<name>A0A250VG06_STROL</name>
<reference evidence="2" key="1">
    <citation type="submission" date="2017-05" db="EMBL/GenBank/DDBJ databases">
        <title>Streptomyces olivochromogenes NBRC 3561 whole genome shotgun sequence.</title>
        <authorList>
            <person name="Dohra H."/>
            <person name="Kodani S."/>
        </authorList>
    </citation>
    <scope>NUCLEOTIDE SEQUENCE [LARGE SCALE GENOMIC DNA]</scope>
    <source>
        <strain evidence="2">NBRC 3561</strain>
    </source>
</reference>
<accession>A0A250VG06</accession>
<sequence>MAAKIQCPELAMIDLIRTRPDLKACARNGPKLFPGLRDEIIRNSGRIVQEGQDRTMIHSEESVAAELDRVRQLRPAESAPPVLAAFTVDVAEGSPEAYAQRVRHVLSTALHLACTAEFDDEDLPADEFPDWFTAVSARDGETHQEFARGGRTAYMNRSGGTPWSLQTWIYRFDPDEDSRGWEFWDVVPVGPQQVRVWVDSWGESFFGSLDLLWLLYTAGAAHVEGPEIHKASTWASEARGR</sequence>
<proteinExistence type="predicted"/>
<gene>
    <name evidence="1" type="ORF">SO3561_04616</name>
</gene>
<evidence type="ECO:0000313" key="2">
    <source>
        <dbReference type="Proteomes" id="UP000217446"/>
    </source>
</evidence>
<protein>
    <submittedName>
        <fullName evidence="1">Uncharacterized protein</fullName>
    </submittedName>
</protein>
<dbReference type="Proteomes" id="UP000217446">
    <property type="component" value="Unassembled WGS sequence"/>
</dbReference>
<organism evidence="1 2">
    <name type="scientific">Streptomyces olivochromogenes</name>
    <dbReference type="NCBI Taxonomy" id="1963"/>
    <lineage>
        <taxon>Bacteria</taxon>
        <taxon>Bacillati</taxon>
        <taxon>Actinomycetota</taxon>
        <taxon>Actinomycetes</taxon>
        <taxon>Kitasatosporales</taxon>
        <taxon>Streptomycetaceae</taxon>
        <taxon>Streptomyces</taxon>
    </lineage>
</organism>
<dbReference type="AlphaFoldDB" id="A0A250VG06"/>
<dbReference type="EMBL" id="BDQI01000009">
    <property type="protein sequence ID" value="GAX53091.1"/>
    <property type="molecule type" value="Genomic_DNA"/>
</dbReference>